<accession>A0AB40CGH0</accession>
<feature type="domain" description="WRKY" evidence="7">
    <location>
        <begin position="26"/>
        <end position="92"/>
    </location>
</feature>
<evidence type="ECO:0000256" key="1">
    <source>
        <dbReference type="ARBA" id="ARBA00004123"/>
    </source>
</evidence>
<dbReference type="FunFam" id="2.20.25.80:FF:000004">
    <property type="entry name" value="WRKY transcription factor 65"/>
    <property type="match status" value="1"/>
</dbReference>
<dbReference type="PANTHER" id="PTHR32096">
    <property type="entry name" value="WRKY TRANSCRIPTION FACTOR 30-RELATED-RELATED"/>
    <property type="match status" value="1"/>
</dbReference>
<dbReference type="PROSITE" id="PS50811">
    <property type="entry name" value="WRKY"/>
    <property type="match status" value="1"/>
</dbReference>
<feature type="compositionally biased region" description="Low complexity" evidence="6">
    <location>
        <begin position="110"/>
        <end position="122"/>
    </location>
</feature>
<organism evidence="8 9">
    <name type="scientific">Dioscorea cayennensis subsp. rotundata</name>
    <name type="common">White Guinea yam</name>
    <name type="synonym">Dioscorea rotundata</name>
    <dbReference type="NCBI Taxonomy" id="55577"/>
    <lineage>
        <taxon>Eukaryota</taxon>
        <taxon>Viridiplantae</taxon>
        <taxon>Streptophyta</taxon>
        <taxon>Embryophyta</taxon>
        <taxon>Tracheophyta</taxon>
        <taxon>Spermatophyta</taxon>
        <taxon>Magnoliopsida</taxon>
        <taxon>Liliopsida</taxon>
        <taxon>Dioscoreales</taxon>
        <taxon>Dioscoreaceae</taxon>
        <taxon>Dioscorea</taxon>
    </lineage>
</organism>
<keyword evidence="8" id="KW-1185">Reference proteome</keyword>
<proteinExistence type="predicted"/>
<dbReference type="RefSeq" id="XP_039138936.1">
    <property type="nucleotide sequence ID" value="XM_039283002.1"/>
</dbReference>
<evidence type="ECO:0000313" key="8">
    <source>
        <dbReference type="Proteomes" id="UP001515500"/>
    </source>
</evidence>
<evidence type="ECO:0000256" key="2">
    <source>
        <dbReference type="ARBA" id="ARBA00023015"/>
    </source>
</evidence>
<name>A0AB40CGH0_DIOCR</name>
<evidence type="ECO:0000256" key="3">
    <source>
        <dbReference type="ARBA" id="ARBA00023125"/>
    </source>
</evidence>
<dbReference type="PANTHER" id="PTHR32096:SF19">
    <property type="entry name" value="OS01G0750100 PROTEIN"/>
    <property type="match status" value="1"/>
</dbReference>
<keyword evidence="5" id="KW-0539">Nucleus</keyword>
<evidence type="ECO:0000256" key="6">
    <source>
        <dbReference type="SAM" id="MobiDB-lite"/>
    </source>
</evidence>
<reference evidence="9" key="1">
    <citation type="submission" date="2025-08" db="UniProtKB">
        <authorList>
            <consortium name="RefSeq"/>
        </authorList>
    </citation>
    <scope>IDENTIFICATION</scope>
</reference>
<dbReference type="Gene3D" id="2.20.25.80">
    <property type="entry name" value="WRKY domain"/>
    <property type="match status" value="1"/>
</dbReference>
<evidence type="ECO:0000256" key="4">
    <source>
        <dbReference type="ARBA" id="ARBA00023163"/>
    </source>
</evidence>
<dbReference type="GO" id="GO:0000976">
    <property type="term" value="F:transcription cis-regulatory region binding"/>
    <property type="evidence" value="ECO:0007669"/>
    <property type="project" value="TreeGrafter"/>
</dbReference>
<feature type="region of interest" description="Disordered" evidence="6">
    <location>
        <begin position="110"/>
        <end position="138"/>
    </location>
</feature>
<evidence type="ECO:0000313" key="9">
    <source>
        <dbReference type="RefSeq" id="XP_039138936.1"/>
    </source>
</evidence>
<dbReference type="InterPro" id="IPR044810">
    <property type="entry name" value="WRKY_plant"/>
</dbReference>
<dbReference type="SUPFAM" id="SSF118290">
    <property type="entry name" value="WRKY DNA-binding domain"/>
    <property type="match status" value="1"/>
</dbReference>
<dbReference type="Pfam" id="PF03106">
    <property type="entry name" value="WRKY"/>
    <property type="match status" value="1"/>
</dbReference>
<keyword evidence="2" id="KW-0805">Transcription regulation</keyword>
<dbReference type="AlphaFoldDB" id="A0AB40CGH0"/>
<dbReference type="GO" id="GO:0005634">
    <property type="term" value="C:nucleus"/>
    <property type="evidence" value="ECO:0007669"/>
    <property type="project" value="UniProtKB-SubCell"/>
</dbReference>
<dbReference type="GO" id="GO:0003700">
    <property type="term" value="F:DNA-binding transcription factor activity"/>
    <property type="evidence" value="ECO:0007669"/>
    <property type="project" value="InterPro"/>
</dbReference>
<protein>
    <submittedName>
        <fullName evidence="9">Probable WRKY transcription factor 65 isoform X1</fullName>
    </submittedName>
</protein>
<keyword evidence="4" id="KW-0804">Transcription</keyword>
<dbReference type="Proteomes" id="UP001515500">
    <property type="component" value="Chromosome 14"/>
</dbReference>
<dbReference type="SMART" id="SM00774">
    <property type="entry name" value="WRKY"/>
    <property type="match status" value="1"/>
</dbReference>
<comment type="subcellular location">
    <subcellularLocation>
        <location evidence="1">Nucleus</location>
    </subcellularLocation>
</comment>
<gene>
    <name evidence="9" type="primary">LOC120276277</name>
</gene>
<keyword evidence="3" id="KW-0238">DNA-binding</keyword>
<sequence length="228" mass="24853">MDDEGPSPKKGRREVKKRVVTVPVAGEAAPSTDTWAWRKYGQKPIKGSPYPRNYYRCSSWKGCTARKQVERSRVDPTMLVVTYSSGHNHSWPLSSDRNYRAEPPLKLKVSVSASDSDPAPADADADSEPKKVDPKGGWSVDLIGGDQGEFRWFSDVGSPSTSASPTEGSDDTLLYGSIAGCGVAMLWTEEMERDGEEDEDSLFAGLGELPECSAVFRPRIMAAAETKS</sequence>
<dbReference type="GeneID" id="120276277"/>
<evidence type="ECO:0000256" key="5">
    <source>
        <dbReference type="ARBA" id="ARBA00023242"/>
    </source>
</evidence>
<dbReference type="InterPro" id="IPR036576">
    <property type="entry name" value="WRKY_dom_sf"/>
</dbReference>
<evidence type="ECO:0000259" key="7">
    <source>
        <dbReference type="PROSITE" id="PS50811"/>
    </source>
</evidence>
<dbReference type="InterPro" id="IPR003657">
    <property type="entry name" value="WRKY_dom"/>
</dbReference>